<reference evidence="5 6" key="2">
    <citation type="journal article" date="2014" name="J. Gen. Appl. Microbiol.">
        <title>The early diverging ascomycetous budding yeast Saitoella complicata has three histone deacetylases belonging to the Clr6, Hos2, and Rpd3 lineages.</title>
        <authorList>
            <person name="Nishida H."/>
            <person name="Matsumoto T."/>
            <person name="Kondo S."/>
            <person name="Hamamoto M."/>
            <person name="Yoshikawa H."/>
        </authorList>
    </citation>
    <scope>NUCLEOTIDE SEQUENCE [LARGE SCALE GENOMIC DNA]</scope>
    <source>
        <strain evidence="5 6">NRRL Y-17804</strain>
    </source>
</reference>
<dbReference type="GO" id="GO:0044027">
    <property type="term" value="P:negative regulation of gene expression via chromosomal CpG island methylation"/>
    <property type="evidence" value="ECO:0007669"/>
    <property type="project" value="TreeGrafter"/>
</dbReference>
<comment type="caution">
    <text evidence="5">The sequence shown here is derived from an EMBL/GenBank/DDBJ whole genome shotgun (WGS) entry which is preliminary data.</text>
</comment>
<reference evidence="5 6" key="1">
    <citation type="journal article" date="2011" name="J. Gen. Appl. Microbiol.">
        <title>Draft genome sequencing of the enigmatic yeast Saitoella complicata.</title>
        <authorList>
            <person name="Nishida H."/>
            <person name="Hamamoto M."/>
            <person name="Sugiyama J."/>
        </authorList>
    </citation>
    <scope>NUCLEOTIDE SEQUENCE [LARGE SCALE GENOMIC DNA]</scope>
    <source>
        <strain evidence="5 6">NRRL Y-17804</strain>
    </source>
</reference>
<protein>
    <recommendedName>
        <fullName evidence="4">YDG domain-containing protein</fullName>
    </recommendedName>
</protein>
<dbReference type="InterPro" id="IPR015947">
    <property type="entry name" value="PUA-like_sf"/>
</dbReference>
<keyword evidence="6" id="KW-1185">Reference proteome</keyword>
<feature type="region of interest" description="Disordered" evidence="3">
    <location>
        <begin position="301"/>
        <end position="361"/>
    </location>
</feature>
<accession>A0A0E9NI46</accession>
<feature type="domain" description="YDG" evidence="4">
    <location>
        <begin position="136"/>
        <end position="289"/>
    </location>
</feature>
<dbReference type="SUPFAM" id="SSF88697">
    <property type="entry name" value="PUA domain-like"/>
    <property type="match status" value="1"/>
</dbReference>
<gene>
    <name evidence="5" type="ORF">G7K_3628-t1</name>
</gene>
<feature type="region of interest" description="Disordered" evidence="3">
    <location>
        <begin position="202"/>
        <end position="222"/>
    </location>
</feature>
<evidence type="ECO:0000256" key="2">
    <source>
        <dbReference type="PROSITE-ProRule" id="PRU00358"/>
    </source>
</evidence>
<dbReference type="PANTHER" id="PTHR14140:SF27">
    <property type="entry name" value="OS04G0289800 PROTEIN"/>
    <property type="match status" value="1"/>
</dbReference>
<evidence type="ECO:0000256" key="1">
    <source>
        <dbReference type="ARBA" id="ARBA00023242"/>
    </source>
</evidence>
<dbReference type="SMART" id="SM00466">
    <property type="entry name" value="SRA"/>
    <property type="match status" value="1"/>
</dbReference>
<dbReference type="OMA" id="WFETRME"/>
<feature type="region of interest" description="Disordered" evidence="3">
    <location>
        <begin position="28"/>
        <end position="136"/>
    </location>
</feature>
<dbReference type="STRING" id="698492.A0A0E9NI46"/>
<dbReference type="Gene3D" id="2.30.280.10">
    <property type="entry name" value="SRA-YDG"/>
    <property type="match status" value="1"/>
</dbReference>
<proteinExistence type="predicted"/>
<dbReference type="GO" id="GO:0016567">
    <property type="term" value="P:protein ubiquitination"/>
    <property type="evidence" value="ECO:0007669"/>
    <property type="project" value="TreeGrafter"/>
</dbReference>
<organism evidence="5 6">
    <name type="scientific">Saitoella complicata (strain BCRC 22490 / CBS 7301 / JCM 7358 / NBRC 10748 / NRRL Y-17804)</name>
    <dbReference type="NCBI Taxonomy" id="698492"/>
    <lineage>
        <taxon>Eukaryota</taxon>
        <taxon>Fungi</taxon>
        <taxon>Dikarya</taxon>
        <taxon>Ascomycota</taxon>
        <taxon>Taphrinomycotina</taxon>
        <taxon>Taphrinomycotina incertae sedis</taxon>
        <taxon>Saitoella</taxon>
    </lineage>
</organism>
<comment type="subcellular location">
    <subcellularLocation>
        <location evidence="2">Nucleus</location>
    </subcellularLocation>
</comment>
<name>A0A0E9NI46_SAICN</name>
<dbReference type="InterPro" id="IPR045134">
    <property type="entry name" value="UHRF1/2-like"/>
</dbReference>
<dbReference type="PROSITE" id="PS51015">
    <property type="entry name" value="YDG"/>
    <property type="match status" value="1"/>
</dbReference>
<feature type="compositionally biased region" description="Basic and acidic residues" evidence="3">
    <location>
        <begin position="331"/>
        <end position="346"/>
    </location>
</feature>
<evidence type="ECO:0000256" key="3">
    <source>
        <dbReference type="SAM" id="MobiDB-lite"/>
    </source>
</evidence>
<dbReference type="Pfam" id="PF02182">
    <property type="entry name" value="SAD_SRA"/>
    <property type="match status" value="1"/>
</dbReference>
<keyword evidence="1 2" id="KW-0539">Nucleus</keyword>
<evidence type="ECO:0000259" key="4">
    <source>
        <dbReference type="PROSITE" id="PS51015"/>
    </source>
</evidence>
<dbReference type="AlphaFoldDB" id="A0A0E9NI46"/>
<evidence type="ECO:0000313" key="6">
    <source>
        <dbReference type="Proteomes" id="UP000033140"/>
    </source>
</evidence>
<dbReference type="PANTHER" id="PTHR14140">
    <property type="entry name" value="E3 UBIQUITIN-PROTEIN LIGASE UHRF-RELATED"/>
    <property type="match status" value="1"/>
</dbReference>
<evidence type="ECO:0000313" key="5">
    <source>
        <dbReference type="EMBL" id="GAO49478.1"/>
    </source>
</evidence>
<dbReference type="Proteomes" id="UP000033140">
    <property type="component" value="Unassembled WGS sequence"/>
</dbReference>
<dbReference type="EMBL" id="BACD03000023">
    <property type="protein sequence ID" value="GAO49478.1"/>
    <property type="molecule type" value="Genomic_DNA"/>
</dbReference>
<sequence length="361" mass="39698">MNDYERQRLANIAKNRALLAELGLERPAPAPATIAPARAPKPGSASVRKRKVSPALTEKTVKTEADDTTSAYGRRKSRRLSKAPARYIEESDDQSFKRNTNEMDSDDSSSDGERPRSRGSRPGKTRPTGINPNTFGAIPGVPVGMIFKTRQEASYWGIHAPWVSGISGNTTDGCHSIALSGGYEDDVDEGFRFTYTGSGGRDLKGTAKNPKNLRTAPQTSDQSFDHRYNQMLKISCDTGRPVRVLRGFKGHSEWAPIEGYRYDGLYTCLNAWREKGMSGFLVCKYVFKRCDGQPPLLTRGEIEKLETSTNAVPTGDAETTGDVEQDVTEPSAERKPVEDVESKENAESTEVAQPEVTEPEN</sequence>
<dbReference type="InterPro" id="IPR036987">
    <property type="entry name" value="SRA-YDG_sf"/>
</dbReference>
<feature type="compositionally biased region" description="Low complexity" evidence="3">
    <location>
        <begin position="31"/>
        <end position="42"/>
    </location>
</feature>
<reference evidence="5 6" key="3">
    <citation type="journal article" date="2015" name="Genome Announc.">
        <title>Draft Genome Sequence of the Archiascomycetous Yeast Saitoella complicata.</title>
        <authorList>
            <person name="Yamauchi K."/>
            <person name="Kondo S."/>
            <person name="Hamamoto M."/>
            <person name="Takahashi Y."/>
            <person name="Ogura Y."/>
            <person name="Hayashi T."/>
            <person name="Nishida H."/>
        </authorList>
    </citation>
    <scope>NUCLEOTIDE SEQUENCE [LARGE SCALE GENOMIC DNA]</scope>
    <source>
        <strain evidence="5 6">NRRL Y-17804</strain>
    </source>
</reference>
<dbReference type="InterPro" id="IPR003105">
    <property type="entry name" value="SRA_YDG"/>
</dbReference>
<dbReference type="GO" id="GO:0061630">
    <property type="term" value="F:ubiquitin protein ligase activity"/>
    <property type="evidence" value="ECO:0007669"/>
    <property type="project" value="TreeGrafter"/>
</dbReference>
<dbReference type="GO" id="GO:0005634">
    <property type="term" value="C:nucleus"/>
    <property type="evidence" value="ECO:0007669"/>
    <property type="project" value="UniProtKB-SubCell"/>
</dbReference>